<name>A0A8H4UD81_9HYPO</name>
<sequence>MDAAKPVLDAAGPGVWDAMGPMFENHKNAYGSILFWDSNKAIEEAQDTHKSAAHMFHQFADHATGMAQILIWTALELEGFGANLQHMGAIPPAEAAVRKFLDVPDDYSLKANMNFGEEAQPHPEKPEKLPFSETLKIVK</sequence>
<dbReference type="Proteomes" id="UP000635477">
    <property type="component" value="Unassembled WGS sequence"/>
</dbReference>
<evidence type="ECO:0008006" key="3">
    <source>
        <dbReference type="Google" id="ProtNLM"/>
    </source>
</evidence>
<keyword evidence="2" id="KW-1185">Reference proteome</keyword>
<dbReference type="Gene3D" id="3.40.109.10">
    <property type="entry name" value="NADH Oxidase"/>
    <property type="match status" value="1"/>
</dbReference>
<reference evidence="1" key="1">
    <citation type="journal article" date="2020" name="BMC Genomics">
        <title>Correction to: Identification and distribution of gene clusters required for synthesis of sphingolipid metabolism inhibitors in diverse species of the filamentous fungus Fusarium.</title>
        <authorList>
            <person name="Kim H.S."/>
            <person name="Lohmar J.M."/>
            <person name="Busman M."/>
            <person name="Brown D.W."/>
            <person name="Naumann T.A."/>
            <person name="Divon H.H."/>
            <person name="Lysoe E."/>
            <person name="Uhlig S."/>
            <person name="Proctor R.H."/>
        </authorList>
    </citation>
    <scope>NUCLEOTIDE SEQUENCE</scope>
    <source>
        <strain evidence="1">NRRL 22465</strain>
    </source>
</reference>
<dbReference type="InterPro" id="IPR000415">
    <property type="entry name" value="Nitroreductase-like"/>
</dbReference>
<gene>
    <name evidence="1" type="ORF">FZEAL_9045</name>
</gene>
<dbReference type="InterPro" id="IPR033877">
    <property type="entry name" value="Frm2/Hbn1"/>
</dbReference>
<evidence type="ECO:0000313" key="1">
    <source>
        <dbReference type="EMBL" id="KAF4974025.1"/>
    </source>
</evidence>
<proteinExistence type="predicted"/>
<comment type="caution">
    <text evidence="1">The sequence shown here is derived from an EMBL/GenBank/DDBJ whole genome shotgun (WGS) entry which is preliminary data.</text>
</comment>
<dbReference type="OrthoDB" id="2138173at2759"/>
<reference evidence="1" key="2">
    <citation type="submission" date="2020-05" db="EMBL/GenBank/DDBJ databases">
        <authorList>
            <person name="Kim H.-S."/>
            <person name="Proctor R.H."/>
            <person name="Brown D.W."/>
        </authorList>
    </citation>
    <scope>NUCLEOTIDE SEQUENCE</scope>
    <source>
        <strain evidence="1">NRRL 22465</strain>
    </source>
</reference>
<dbReference type="PANTHER" id="PTHR43035:SF4">
    <property type="entry name" value="NITROREDUCTASE FAMILY PROTEIN (AFU_ORTHOLOGUE AFUA_3G03530)"/>
    <property type="match status" value="1"/>
</dbReference>
<dbReference type="SUPFAM" id="SSF55469">
    <property type="entry name" value="FMN-dependent nitroreductase-like"/>
    <property type="match status" value="1"/>
</dbReference>
<dbReference type="GO" id="GO:0016491">
    <property type="term" value="F:oxidoreductase activity"/>
    <property type="evidence" value="ECO:0007669"/>
    <property type="project" value="InterPro"/>
</dbReference>
<dbReference type="AlphaFoldDB" id="A0A8H4UD81"/>
<dbReference type="EMBL" id="JABEYC010000813">
    <property type="protein sequence ID" value="KAF4974025.1"/>
    <property type="molecule type" value="Genomic_DNA"/>
</dbReference>
<accession>A0A8H4UD81</accession>
<dbReference type="PANTHER" id="PTHR43035">
    <property type="entry name" value="FATTY ACID REPRESSION MUTANT PROTEIN 2-RELATED"/>
    <property type="match status" value="1"/>
</dbReference>
<organism evidence="1 2">
    <name type="scientific">Fusarium zealandicum</name>
    <dbReference type="NCBI Taxonomy" id="1053134"/>
    <lineage>
        <taxon>Eukaryota</taxon>
        <taxon>Fungi</taxon>
        <taxon>Dikarya</taxon>
        <taxon>Ascomycota</taxon>
        <taxon>Pezizomycotina</taxon>
        <taxon>Sordariomycetes</taxon>
        <taxon>Hypocreomycetidae</taxon>
        <taxon>Hypocreales</taxon>
        <taxon>Nectriaceae</taxon>
        <taxon>Fusarium</taxon>
        <taxon>Fusarium staphyleae species complex</taxon>
    </lineage>
</organism>
<evidence type="ECO:0000313" key="2">
    <source>
        <dbReference type="Proteomes" id="UP000635477"/>
    </source>
</evidence>
<protein>
    <recommendedName>
        <fullName evidence="3">Nitroreductase</fullName>
    </recommendedName>
</protein>
<dbReference type="GO" id="GO:0034599">
    <property type="term" value="P:cellular response to oxidative stress"/>
    <property type="evidence" value="ECO:0007669"/>
    <property type="project" value="InterPro"/>
</dbReference>